<dbReference type="Gene3D" id="3.40.630.30">
    <property type="match status" value="1"/>
</dbReference>
<dbReference type="CDD" id="cd04301">
    <property type="entry name" value="NAT_SF"/>
    <property type="match status" value="1"/>
</dbReference>
<feature type="domain" description="N-acetyltransferase" evidence="3">
    <location>
        <begin position="107"/>
        <end position="234"/>
    </location>
</feature>
<dbReference type="InterPro" id="IPR050680">
    <property type="entry name" value="YpeA/RimI_acetyltransf"/>
</dbReference>
<dbReference type="Pfam" id="PF08445">
    <property type="entry name" value="FR47"/>
    <property type="match status" value="1"/>
</dbReference>
<dbReference type="EMBL" id="FNJR01000016">
    <property type="protein sequence ID" value="SDP94529.1"/>
    <property type="molecule type" value="Genomic_DNA"/>
</dbReference>
<organism evidence="4 5">
    <name type="scientific">Actinopolyspora xinjiangensis</name>
    <dbReference type="NCBI Taxonomy" id="405564"/>
    <lineage>
        <taxon>Bacteria</taxon>
        <taxon>Bacillati</taxon>
        <taxon>Actinomycetota</taxon>
        <taxon>Actinomycetes</taxon>
        <taxon>Actinopolysporales</taxon>
        <taxon>Actinopolysporaceae</taxon>
        <taxon>Actinopolyspora</taxon>
    </lineage>
</organism>
<evidence type="ECO:0000259" key="3">
    <source>
        <dbReference type="PROSITE" id="PS51186"/>
    </source>
</evidence>
<dbReference type="SUPFAM" id="SSF55729">
    <property type="entry name" value="Acyl-CoA N-acyltransferases (Nat)"/>
    <property type="match status" value="1"/>
</dbReference>
<dbReference type="GO" id="GO:0016747">
    <property type="term" value="F:acyltransferase activity, transferring groups other than amino-acyl groups"/>
    <property type="evidence" value="ECO:0007669"/>
    <property type="project" value="InterPro"/>
</dbReference>
<dbReference type="AlphaFoldDB" id="A0A1H0WV97"/>
<keyword evidence="1" id="KW-0808">Transferase</keyword>
<evidence type="ECO:0000256" key="2">
    <source>
        <dbReference type="ARBA" id="ARBA00023315"/>
    </source>
</evidence>
<proteinExistence type="predicted"/>
<sequence length="234" mass="25229">MVDHDAEVLDDPVGESLRGHHAHLARRVGRAATYQPEVATFCALPPDPGQAAWADLARLLGREGLADMFSCPAAPPADWEPVFSLEGLQMIRPGDGRVERAGAEGDPAVLQLGAEDVPEMLDLTARTAPGPFRPRTHELGTYLGVRENGALVAMAGERLRPPGWTEISAVCTAPEARGRGYAARLVRALVVRIESRGERPFLHAVASNTGAVALYERLGFVIRKPVTFRGFRTP</sequence>
<dbReference type="PROSITE" id="PS51186">
    <property type="entry name" value="GNAT"/>
    <property type="match status" value="1"/>
</dbReference>
<evidence type="ECO:0000313" key="4">
    <source>
        <dbReference type="EMBL" id="SDP94529.1"/>
    </source>
</evidence>
<dbReference type="PANTHER" id="PTHR43420">
    <property type="entry name" value="ACETYLTRANSFERASE"/>
    <property type="match status" value="1"/>
</dbReference>
<evidence type="ECO:0000256" key="1">
    <source>
        <dbReference type="ARBA" id="ARBA00022679"/>
    </source>
</evidence>
<accession>A0A1H0WV97</accession>
<dbReference type="InterPro" id="IPR016181">
    <property type="entry name" value="Acyl_CoA_acyltransferase"/>
</dbReference>
<keyword evidence="2" id="KW-0012">Acyltransferase</keyword>
<dbReference type="PANTHER" id="PTHR43420:SF3">
    <property type="entry name" value="N-ACETYLTRANSFERASE DOMAIN-CONTAINING PROTEIN"/>
    <property type="match status" value="1"/>
</dbReference>
<reference evidence="5" key="1">
    <citation type="submission" date="2016-10" db="EMBL/GenBank/DDBJ databases">
        <authorList>
            <person name="Varghese N."/>
            <person name="Submissions S."/>
        </authorList>
    </citation>
    <scope>NUCLEOTIDE SEQUENCE [LARGE SCALE GENOMIC DNA]</scope>
    <source>
        <strain evidence="5">DSM 46732</strain>
    </source>
</reference>
<dbReference type="InterPro" id="IPR013653">
    <property type="entry name" value="GCN5-like_dom"/>
</dbReference>
<dbReference type="InterPro" id="IPR000182">
    <property type="entry name" value="GNAT_dom"/>
</dbReference>
<gene>
    <name evidence="4" type="ORF">SAMN04487905_11632</name>
</gene>
<dbReference type="STRING" id="405564.SAMN04487905_11632"/>
<dbReference type="Proteomes" id="UP000199497">
    <property type="component" value="Unassembled WGS sequence"/>
</dbReference>
<protein>
    <submittedName>
        <fullName evidence="4">FR47-like protein</fullName>
    </submittedName>
</protein>
<name>A0A1H0WV97_9ACTN</name>
<evidence type="ECO:0000313" key="5">
    <source>
        <dbReference type="Proteomes" id="UP000199497"/>
    </source>
</evidence>
<dbReference type="RefSeq" id="WP_092604298.1">
    <property type="nucleotide sequence ID" value="NZ_FNJR01000016.1"/>
</dbReference>
<dbReference type="OrthoDB" id="9797456at2"/>
<keyword evidence="5" id="KW-1185">Reference proteome</keyword>